<gene>
    <name evidence="2" type="ORF">DSM19430T_27620</name>
</gene>
<dbReference type="Proteomes" id="UP000503820">
    <property type="component" value="Unassembled WGS sequence"/>
</dbReference>
<protein>
    <recommendedName>
        <fullName evidence="4">Cytoplasmic chaperone TorD family protein</fullName>
    </recommendedName>
</protein>
<dbReference type="InterPro" id="IPR050289">
    <property type="entry name" value="TorD/DmsD_chaperones"/>
</dbReference>
<proteinExistence type="predicted"/>
<dbReference type="PANTHER" id="PTHR34227:SF12">
    <property type="entry name" value="CHAPERONE PROTEIN YCDY"/>
    <property type="match status" value="1"/>
</dbReference>
<evidence type="ECO:0000256" key="1">
    <source>
        <dbReference type="ARBA" id="ARBA00023186"/>
    </source>
</evidence>
<dbReference type="RefSeq" id="WP_174410710.1">
    <property type="nucleotide sequence ID" value="NZ_BLVP01000035.1"/>
</dbReference>
<dbReference type="EMBL" id="BLVP01000035">
    <property type="protein sequence ID" value="GFM38078.1"/>
    <property type="molecule type" value="Genomic_DNA"/>
</dbReference>
<evidence type="ECO:0000313" key="2">
    <source>
        <dbReference type="EMBL" id="GFM38078.1"/>
    </source>
</evidence>
<dbReference type="Pfam" id="PF02613">
    <property type="entry name" value="Nitrate_red_del"/>
    <property type="match status" value="1"/>
</dbReference>
<dbReference type="InterPro" id="IPR036411">
    <property type="entry name" value="TorD-like_sf"/>
</dbReference>
<dbReference type="InterPro" id="IPR020945">
    <property type="entry name" value="DMSO/NO3_reduct_chaperone"/>
</dbReference>
<keyword evidence="3" id="KW-1185">Reference proteome</keyword>
<dbReference type="AlphaFoldDB" id="A0A7J0BWK2"/>
<evidence type="ECO:0008006" key="4">
    <source>
        <dbReference type="Google" id="ProtNLM"/>
    </source>
</evidence>
<comment type="caution">
    <text evidence="2">The sequence shown here is derived from an EMBL/GenBank/DDBJ whole genome shotgun (WGS) entry which is preliminary data.</text>
</comment>
<dbReference type="SUPFAM" id="SSF89155">
    <property type="entry name" value="TorD-like"/>
    <property type="match status" value="1"/>
</dbReference>
<reference evidence="2 3" key="1">
    <citation type="submission" date="2020-05" db="EMBL/GenBank/DDBJ databases">
        <title>Draft genome sequence of Desulfovibrio psychrotolerans JS1T.</title>
        <authorList>
            <person name="Ueno A."/>
            <person name="Tamazawa S."/>
            <person name="Tamamura S."/>
            <person name="Murakami T."/>
            <person name="Kiyama T."/>
            <person name="Inomata H."/>
            <person name="Amano Y."/>
            <person name="Miyakawa K."/>
            <person name="Tamaki H."/>
            <person name="Naganuma T."/>
            <person name="Kaneko K."/>
        </authorList>
    </citation>
    <scope>NUCLEOTIDE SEQUENCE [LARGE SCALE GENOMIC DNA]</scope>
    <source>
        <strain evidence="2 3">JS1</strain>
    </source>
</reference>
<dbReference type="Gene3D" id="1.10.3480.10">
    <property type="entry name" value="TorD-like"/>
    <property type="match status" value="1"/>
</dbReference>
<evidence type="ECO:0000313" key="3">
    <source>
        <dbReference type="Proteomes" id="UP000503820"/>
    </source>
</evidence>
<sequence length="217" mass="22867">MPDSHTGKRAEIADNETLAALRDFFAATGAADLRDAASRIAAATGSPLPAETDWTTAEYLFNRLFVGPAAVPAPPYASAYGDDESLLMGKPAQAARQAYRSMGLAVPRQGTIPDDHLAFELDAVLALRSLAEASPSSPAGPHAAFITDHMACWLPRFIQAVRANLPSGTAEGMPGPPEHTVCPVTLAVDTLAAWLDEETRSMAASSPHSQNTNSKEE</sequence>
<keyword evidence="1" id="KW-0143">Chaperone</keyword>
<accession>A0A7J0BWK2</accession>
<name>A0A7J0BWK2_9BACT</name>
<dbReference type="PANTHER" id="PTHR34227">
    <property type="entry name" value="CHAPERONE PROTEIN YCDY"/>
    <property type="match status" value="1"/>
</dbReference>
<organism evidence="2 3">
    <name type="scientific">Desulfovibrio psychrotolerans</name>
    <dbReference type="NCBI Taxonomy" id="415242"/>
    <lineage>
        <taxon>Bacteria</taxon>
        <taxon>Pseudomonadati</taxon>
        <taxon>Thermodesulfobacteriota</taxon>
        <taxon>Desulfovibrionia</taxon>
        <taxon>Desulfovibrionales</taxon>
        <taxon>Desulfovibrionaceae</taxon>
        <taxon>Desulfovibrio</taxon>
    </lineage>
</organism>